<evidence type="ECO:0000313" key="2">
    <source>
        <dbReference type="Proteomes" id="UP001168694"/>
    </source>
</evidence>
<accession>A0ABT8EB98</accession>
<dbReference type="RefSeq" id="WP_290401291.1">
    <property type="nucleotide sequence ID" value="NZ_JAUHLN010000004.1"/>
</dbReference>
<dbReference type="EMBL" id="JAUHLN010000004">
    <property type="protein sequence ID" value="MDN4075188.1"/>
    <property type="molecule type" value="Genomic_DNA"/>
</dbReference>
<reference evidence="1" key="1">
    <citation type="submission" date="2023-06" db="EMBL/GenBank/DDBJ databases">
        <title>Draft Genome Sequences of Representative Paenibacillus Polymyxa, Bacillus cereus, Fictibacillus sp., and Brevibacillus agri Strains Isolated from Amazonian Dark Earth.</title>
        <authorList>
            <person name="Pellegrinetti T.A."/>
            <person name="Cunha I.C.M."/>
            <person name="Chaves M.G."/>
            <person name="Freitas A.S."/>
            <person name="Silva A.V.R."/>
            <person name="Tsai S.M."/>
            <person name="Mendes L.W."/>
        </authorList>
    </citation>
    <scope>NUCLEOTIDE SEQUENCE</scope>
    <source>
        <strain evidence="1">CENA-BCM004</strain>
    </source>
</reference>
<sequence length="47" mass="5486">MIILEDHPQIYAYTRTLEEEKLVVILNFSGDCPVFEMPEHVDFSAMN</sequence>
<dbReference type="InterPro" id="IPR013780">
    <property type="entry name" value="Glyco_hydro_b"/>
</dbReference>
<dbReference type="Gene3D" id="2.60.40.1180">
    <property type="entry name" value="Golgi alpha-mannosidase II"/>
    <property type="match status" value="1"/>
</dbReference>
<organism evidence="1 2">
    <name type="scientific">Fictibacillus terranigra</name>
    <dbReference type="NCBI Taxonomy" id="3058424"/>
    <lineage>
        <taxon>Bacteria</taxon>
        <taxon>Bacillati</taxon>
        <taxon>Bacillota</taxon>
        <taxon>Bacilli</taxon>
        <taxon>Bacillales</taxon>
        <taxon>Fictibacillaceae</taxon>
        <taxon>Fictibacillus</taxon>
    </lineage>
</organism>
<comment type="caution">
    <text evidence="1">The sequence shown here is derived from an EMBL/GenBank/DDBJ whole genome shotgun (WGS) entry which is preliminary data.</text>
</comment>
<dbReference type="Proteomes" id="UP001168694">
    <property type="component" value="Unassembled WGS sequence"/>
</dbReference>
<keyword evidence="2" id="KW-1185">Reference proteome</keyword>
<name>A0ABT8EB98_9BACL</name>
<proteinExistence type="predicted"/>
<protein>
    <submittedName>
        <fullName evidence="1">Uncharacterized protein</fullName>
    </submittedName>
</protein>
<gene>
    <name evidence="1" type="ORF">QYF49_19645</name>
</gene>
<evidence type="ECO:0000313" key="1">
    <source>
        <dbReference type="EMBL" id="MDN4075188.1"/>
    </source>
</evidence>
<dbReference type="SUPFAM" id="SSF51011">
    <property type="entry name" value="Glycosyl hydrolase domain"/>
    <property type="match status" value="1"/>
</dbReference>